<dbReference type="Gene3D" id="2.60.40.1120">
    <property type="entry name" value="Carboxypeptidase-like, regulatory domain"/>
    <property type="match status" value="1"/>
</dbReference>
<keyword evidence="6 8" id="KW-0472">Membrane</keyword>
<evidence type="ECO:0000256" key="2">
    <source>
        <dbReference type="ARBA" id="ARBA00022448"/>
    </source>
</evidence>
<dbReference type="InterPro" id="IPR023996">
    <property type="entry name" value="TonB-dep_OMP_SusC/RagA"/>
</dbReference>
<dbReference type="FunFam" id="2.170.130.10:FF:000008">
    <property type="entry name" value="SusC/RagA family TonB-linked outer membrane protein"/>
    <property type="match status" value="1"/>
</dbReference>
<dbReference type="InterPro" id="IPR037066">
    <property type="entry name" value="Plug_dom_sf"/>
</dbReference>
<keyword evidence="5 9" id="KW-0798">TonB box</keyword>
<accession>A0A108TAT5</accession>
<name>A0A108TAT5_BACSE</name>
<sequence precursor="true">MKNKLHFDFRKLCFVLALILTQCLYAQNKTITGTVTDSTQEPLIGVNVTVKGNSSVGTITDMDGKYTLPVPSGKITLVFSYIGYMAQEIVVGSQSTIDVVLLDDAQALEEVVVVGYGTMKKSDLTGSVSSISSDRFKVGTDLSPQQLMQGAFSGVNISQNSGKPGGSNTIRVRGGTSISASNDPLYVIDGVPINSSAGVSSSHIASNGSNTDFFDQESVNPLASINPNDIESINILKDASATAIYGSRGANGVIMITTKKGKKGVKQLDYSYSLGISNVSNKLDVLTGDEYRKAVNDLGLTLDDKGDNADWQDRIFRTAISQNHYLSFMSGGEDTNYRASLGYSDQEGVMLGSGMTSANARMNINHTALDGKLKLSMNLNYGETNADQAPVSNTVGSEMGSSMLYEAYVFNPTYPVYNDEGDFYDVPPYRVNPVSFASEILDERKNRKFLGNLTADWNFYKPFTFQVNLGYTYNSIERNSYISKSNLLGNGNGGYVSVQKLQDYSRLLETILKYNQKFGKHSIDAMLGYSYQYFYDEGNHTRAYGFLSDTFKWYSLAAAKTVESISSFAESNTLISMYGRINYNYGDKYLFTATVRRDGSSRFGADHKWGVFPSAAASWRISQEEFYHSDILTDLKLRVSYGITGNQEIGNYNSLNTLGASTNGYLVGGEKVTIVLPQQYSNPDIKWEQTAQTDIGLDFGLFNGRIHGSIDYYYKKTTDLLLSVAVPSPSLITSQIANVGSVKNQGIEIDLGFDVLRTKDFSWDINLNFSRNKNELISLSNDKWTGENMKVAPCQGQGLSGSYAQLVMPGQPLGTFYGKKFIGIKDGKEQFANDGESEIIGCAQPDFTYGISTTLRYKNWSLSMNLRGSVGNDVYNCTANNLAYLNNLPGRNVLKEAVTAGVNREEAKVFSSRFIEDGSFLRMDNLSLGYDFSFKPLRITHARVFVSGQNLFTITGYSGLDPEVNSEVSRTGVAPMGVDYLSYPKARTFTMGINVSF</sequence>
<keyword evidence="4 8" id="KW-0812">Transmembrane</keyword>
<dbReference type="GO" id="GO:0004180">
    <property type="term" value="F:carboxypeptidase activity"/>
    <property type="evidence" value="ECO:0007669"/>
    <property type="project" value="UniProtKB-KW"/>
</dbReference>
<comment type="caution">
    <text evidence="14">The sequence shown here is derived from an EMBL/GenBank/DDBJ whole genome shotgun (WGS) entry which is preliminary data.</text>
</comment>
<dbReference type="PROSITE" id="PS52016">
    <property type="entry name" value="TONB_DEPENDENT_REC_3"/>
    <property type="match status" value="1"/>
</dbReference>
<dbReference type="InterPro" id="IPR036942">
    <property type="entry name" value="Beta-barrel_TonB_sf"/>
</dbReference>
<dbReference type="SUPFAM" id="SSF49464">
    <property type="entry name" value="Carboxypeptidase regulatory domain-like"/>
    <property type="match status" value="1"/>
</dbReference>
<evidence type="ECO:0000313" key="14">
    <source>
        <dbReference type="EMBL" id="KWR56540.1"/>
    </source>
</evidence>
<dbReference type="Pfam" id="PF13715">
    <property type="entry name" value="CarbopepD_reg_2"/>
    <property type="match status" value="1"/>
</dbReference>
<evidence type="ECO:0000259" key="11">
    <source>
        <dbReference type="Pfam" id="PF00593"/>
    </source>
</evidence>
<dbReference type="FunFam" id="2.60.40.1120:FF:000003">
    <property type="entry name" value="Outer membrane protein Omp121"/>
    <property type="match status" value="1"/>
</dbReference>
<keyword evidence="15" id="KW-1185">Reference proteome</keyword>
<dbReference type="GO" id="GO:0009279">
    <property type="term" value="C:cell outer membrane"/>
    <property type="evidence" value="ECO:0007669"/>
    <property type="project" value="UniProtKB-SubCell"/>
</dbReference>
<dbReference type="STRING" id="46506.AA415_00849"/>
<dbReference type="AlphaFoldDB" id="A0A108TAT5"/>
<evidence type="ECO:0000313" key="13">
    <source>
        <dbReference type="EMBL" id="KAB5281764.1"/>
    </source>
</evidence>
<keyword evidence="10" id="KW-0732">Signal</keyword>
<evidence type="ECO:0000313" key="15">
    <source>
        <dbReference type="Proteomes" id="UP000056419"/>
    </source>
</evidence>
<dbReference type="NCBIfam" id="TIGR04056">
    <property type="entry name" value="OMP_RagA_SusC"/>
    <property type="match status" value="1"/>
</dbReference>
<dbReference type="EMBL" id="LRGC01000003">
    <property type="protein sequence ID" value="KWR56540.1"/>
    <property type="molecule type" value="Genomic_DNA"/>
</dbReference>
<reference evidence="14 15" key="1">
    <citation type="journal article" date="2016" name="BMC Genomics">
        <title>Type VI secretion systems of human gut Bacteroidales segregate into three genetic architectures, two of which are contained on mobile genetic elements.</title>
        <authorList>
            <person name="Coyne M.J."/>
            <person name="Roelofs K.G."/>
            <person name="Comstock L.E."/>
        </authorList>
    </citation>
    <scope>NUCLEOTIDE SEQUENCE [LARGE SCALE GENOMIC DNA]</scope>
    <source>
        <strain evidence="14 15">CL09T03C01</strain>
    </source>
</reference>
<dbReference type="Proteomes" id="UP000056419">
    <property type="component" value="Unassembled WGS sequence"/>
</dbReference>
<evidence type="ECO:0000259" key="12">
    <source>
        <dbReference type="Pfam" id="PF07715"/>
    </source>
</evidence>
<evidence type="ECO:0000256" key="1">
    <source>
        <dbReference type="ARBA" id="ARBA00004571"/>
    </source>
</evidence>
<evidence type="ECO:0000313" key="16">
    <source>
        <dbReference type="Proteomes" id="UP000440773"/>
    </source>
</evidence>
<dbReference type="Pfam" id="PF00593">
    <property type="entry name" value="TonB_dep_Rec_b-barrel"/>
    <property type="match status" value="1"/>
</dbReference>
<comment type="subcellular location">
    <subcellularLocation>
        <location evidence="1 8">Cell outer membrane</location>
        <topology evidence="1 8">Multi-pass membrane protein</topology>
    </subcellularLocation>
</comment>
<dbReference type="InterPro" id="IPR000531">
    <property type="entry name" value="Beta-barrel_TonB"/>
</dbReference>
<comment type="similarity">
    <text evidence="8 9">Belongs to the TonB-dependent receptor family.</text>
</comment>
<keyword evidence="2 8" id="KW-0813">Transport</keyword>
<keyword evidence="13" id="KW-0675">Receptor</keyword>
<evidence type="ECO:0000256" key="7">
    <source>
        <dbReference type="ARBA" id="ARBA00023237"/>
    </source>
</evidence>
<dbReference type="NCBIfam" id="TIGR04057">
    <property type="entry name" value="SusC_RagA_signa"/>
    <property type="match status" value="1"/>
</dbReference>
<keyword evidence="7 8" id="KW-0998">Cell outer membrane</keyword>
<evidence type="ECO:0000256" key="10">
    <source>
        <dbReference type="SAM" id="SignalP"/>
    </source>
</evidence>
<evidence type="ECO:0000256" key="3">
    <source>
        <dbReference type="ARBA" id="ARBA00022452"/>
    </source>
</evidence>
<reference evidence="14" key="2">
    <citation type="submission" date="2016-01" db="EMBL/GenBank/DDBJ databases">
        <authorList>
            <person name="McClelland M."/>
            <person name="Jain A."/>
            <person name="Saraogi P."/>
            <person name="Mendelson R."/>
            <person name="Westerman R."/>
            <person name="SanMiguel P."/>
            <person name="Csonka L."/>
        </authorList>
    </citation>
    <scope>NUCLEOTIDE SEQUENCE</scope>
    <source>
        <strain evidence="14">CL09T03C01</strain>
    </source>
</reference>
<keyword evidence="3 8" id="KW-1134">Transmembrane beta strand</keyword>
<dbReference type="Proteomes" id="UP000440773">
    <property type="component" value="Unassembled WGS sequence"/>
</dbReference>
<proteinExistence type="inferred from homology"/>
<dbReference type="SUPFAM" id="SSF56935">
    <property type="entry name" value="Porins"/>
    <property type="match status" value="1"/>
</dbReference>
<dbReference type="InterPro" id="IPR008969">
    <property type="entry name" value="CarboxyPept-like_regulatory"/>
</dbReference>
<evidence type="ECO:0000256" key="4">
    <source>
        <dbReference type="ARBA" id="ARBA00022692"/>
    </source>
</evidence>
<evidence type="ECO:0000256" key="8">
    <source>
        <dbReference type="PROSITE-ProRule" id="PRU01360"/>
    </source>
</evidence>
<feature type="domain" description="TonB-dependent receptor plug" evidence="12">
    <location>
        <begin position="121"/>
        <end position="253"/>
    </location>
</feature>
<feature type="chain" id="PRO_5036299672" evidence="10">
    <location>
        <begin position="27"/>
        <end position="997"/>
    </location>
</feature>
<keyword evidence="14" id="KW-0121">Carboxypeptidase</keyword>
<reference evidence="13 16" key="3">
    <citation type="journal article" date="2019" name="Nat. Med.">
        <title>A library of human gut bacterial isolates paired with longitudinal multiomics data enables mechanistic microbiome research.</title>
        <authorList>
            <person name="Poyet M."/>
            <person name="Groussin M."/>
            <person name="Gibbons S.M."/>
            <person name="Avila-Pacheco J."/>
            <person name="Jiang X."/>
            <person name="Kearney S.M."/>
            <person name="Perrotta A.R."/>
            <person name="Berdy B."/>
            <person name="Zhao S."/>
            <person name="Lieberman T.D."/>
            <person name="Swanson P.K."/>
            <person name="Smith M."/>
            <person name="Roesemann S."/>
            <person name="Alexander J.E."/>
            <person name="Rich S.A."/>
            <person name="Livny J."/>
            <person name="Vlamakis H."/>
            <person name="Clish C."/>
            <person name="Bullock K."/>
            <person name="Deik A."/>
            <person name="Scott J."/>
            <person name="Pierce K.A."/>
            <person name="Xavier R.J."/>
            <person name="Alm E.J."/>
        </authorList>
    </citation>
    <scope>NUCLEOTIDE SEQUENCE [LARGE SCALE GENOMIC DNA]</scope>
    <source>
        <strain evidence="13 16">BIOML-A17</strain>
    </source>
</reference>
<gene>
    <name evidence="14" type="ORF">AA415_00849</name>
    <name evidence="13" type="ORF">F9962_08345</name>
</gene>
<evidence type="ECO:0000256" key="9">
    <source>
        <dbReference type="RuleBase" id="RU003357"/>
    </source>
</evidence>
<protein>
    <submittedName>
        <fullName evidence="14">Carboxypeptidase regulatory-like domain protein</fullName>
    </submittedName>
    <submittedName>
        <fullName evidence="13">TonB-dependent receptor</fullName>
    </submittedName>
</protein>
<dbReference type="Pfam" id="PF07715">
    <property type="entry name" value="Plug"/>
    <property type="match status" value="1"/>
</dbReference>
<dbReference type="EMBL" id="WCLP01000018">
    <property type="protein sequence ID" value="KAB5281764.1"/>
    <property type="molecule type" value="Genomic_DNA"/>
</dbReference>
<dbReference type="Gene3D" id="2.170.130.10">
    <property type="entry name" value="TonB-dependent receptor, plug domain"/>
    <property type="match status" value="1"/>
</dbReference>
<organism evidence="14 15">
    <name type="scientific">Bacteroides stercoris</name>
    <dbReference type="NCBI Taxonomy" id="46506"/>
    <lineage>
        <taxon>Bacteria</taxon>
        <taxon>Pseudomonadati</taxon>
        <taxon>Bacteroidota</taxon>
        <taxon>Bacteroidia</taxon>
        <taxon>Bacteroidales</taxon>
        <taxon>Bacteroidaceae</taxon>
        <taxon>Bacteroides</taxon>
    </lineage>
</organism>
<keyword evidence="14" id="KW-0378">Hydrolase</keyword>
<dbReference type="Gene3D" id="2.40.170.20">
    <property type="entry name" value="TonB-dependent receptor, beta-barrel domain"/>
    <property type="match status" value="1"/>
</dbReference>
<dbReference type="InterPro" id="IPR012910">
    <property type="entry name" value="Plug_dom"/>
</dbReference>
<dbReference type="GeneID" id="31798470"/>
<dbReference type="RefSeq" id="WP_005657428.1">
    <property type="nucleotide sequence ID" value="NZ_FNOD01000001.1"/>
</dbReference>
<feature type="domain" description="TonB-dependent receptor-like beta-barrel" evidence="11">
    <location>
        <begin position="415"/>
        <end position="951"/>
    </location>
</feature>
<evidence type="ECO:0000256" key="6">
    <source>
        <dbReference type="ARBA" id="ARBA00023136"/>
    </source>
</evidence>
<dbReference type="InterPro" id="IPR039426">
    <property type="entry name" value="TonB-dep_rcpt-like"/>
</dbReference>
<dbReference type="PATRIC" id="fig|46506.5.peg.916"/>
<evidence type="ECO:0000256" key="5">
    <source>
        <dbReference type="ARBA" id="ARBA00023077"/>
    </source>
</evidence>
<feature type="signal peptide" evidence="10">
    <location>
        <begin position="1"/>
        <end position="26"/>
    </location>
</feature>
<dbReference type="InterPro" id="IPR023997">
    <property type="entry name" value="TonB-dep_OMP_SusC/RagA_CS"/>
</dbReference>
<keyword evidence="14" id="KW-0645">Protease</keyword>